<evidence type="ECO:0000313" key="1">
    <source>
        <dbReference type="EMBL" id="GAA2086892.1"/>
    </source>
</evidence>
<dbReference type="EMBL" id="BAAAPZ010000001">
    <property type="protein sequence ID" value="GAA2086892.1"/>
    <property type="molecule type" value="Genomic_DNA"/>
</dbReference>
<evidence type="ECO:0000313" key="2">
    <source>
        <dbReference type="Proteomes" id="UP001500984"/>
    </source>
</evidence>
<reference evidence="1 2" key="1">
    <citation type="journal article" date="2019" name="Int. J. Syst. Evol. Microbiol.">
        <title>The Global Catalogue of Microorganisms (GCM) 10K type strain sequencing project: providing services to taxonomists for standard genome sequencing and annotation.</title>
        <authorList>
            <consortium name="The Broad Institute Genomics Platform"/>
            <consortium name="The Broad Institute Genome Sequencing Center for Infectious Disease"/>
            <person name="Wu L."/>
            <person name="Ma J."/>
        </authorList>
    </citation>
    <scope>NUCLEOTIDE SEQUENCE [LARGE SCALE GENOMIC DNA]</scope>
    <source>
        <strain evidence="1 2">JCM 15900</strain>
    </source>
</reference>
<gene>
    <name evidence="1" type="ORF">GCM10009823_00950</name>
</gene>
<name>A0ABN2WAF3_9MICO</name>
<protein>
    <recommendedName>
        <fullName evidence="3">MerR, DNA binding</fullName>
    </recommendedName>
</protein>
<accession>A0ABN2WAF3</accession>
<evidence type="ECO:0008006" key="3">
    <source>
        <dbReference type="Google" id="ProtNLM"/>
    </source>
</evidence>
<sequence length="73" mass="7919">MALLAGGAASHGRRIALLEETRVMLAERRRAFDAAEAALEGKIDHYRELIAAGLDCDGAPVSEEVRQRQTARS</sequence>
<keyword evidence="2" id="KW-1185">Reference proteome</keyword>
<proteinExistence type="predicted"/>
<organism evidence="1 2">
    <name type="scientific">Brevibacterium salitolerans</name>
    <dbReference type="NCBI Taxonomy" id="1403566"/>
    <lineage>
        <taxon>Bacteria</taxon>
        <taxon>Bacillati</taxon>
        <taxon>Actinomycetota</taxon>
        <taxon>Actinomycetes</taxon>
        <taxon>Micrococcales</taxon>
        <taxon>Brevibacteriaceae</taxon>
        <taxon>Brevibacterium</taxon>
    </lineage>
</organism>
<dbReference type="Proteomes" id="UP001500984">
    <property type="component" value="Unassembled WGS sequence"/>
</dbReference>
<comment type="caution">
    <text evidence="1">The sequence shown here is derived from an EMBL/GenBank/DDBJ whole genome shotgun (WGS) entry which is preliminary data.</text>
</comment>